<dbReference type="Proteomes" id="UP001464891">
    <property type="component" value="Unassembled WGS sequence"/>
</dbReference>
<dbReference type="EMBL" id="JAMPKM010000024">
    <property type="protein sequence ID" value="MEP0820266.1"/>
    <property type="molecule type" value="Genomic_DNA"/>
</dbReference>
<organism evidence="1 2">
    <name type="scientific">Trichocoleus desertorum GB2-A4</name>
    <dbReference type="NCBI Taxonomy" id="2933944"/>
    <lineage>
        <taxon>Bacteria</taxon>
        <taxon>Bacillati</taxon>
        <taxon>Cyanobacteriota</taxon>
        <taxon>Cyanophyceae</taxon>
        <taxon>Leptolyngbyales</taxon>
        <taxon>Trichocoleusaceae</taxon>
        <taxon>Trichocoleus</taxon>
    </lineage>
</organism>
<evidence type="ECO:0000313" key="1">
    <source>
        <dbReference type="EMBL" id="MEP0820266.1"/>
    </source>
</evidence>
<comment type="caution">
    <text evidence="1">The sequence shown here is derived from an EMBL/GenBank/DDBJ whole genome shotgun (WGS) entry which is preliminary data.</text>
</comment>
<keyword evidence="2" id="KW-1185">Reference proteome</keyword>
<dbReference type="RefSeq" id="WP_190443358.1">
    <property type="nucleotide sequence ID" value="NZ_JAMPKM010000024.1"/>
</dbReference>
<feature type="non-terminal residue" evidence="1">
    <location>
        <position position="1"/>
    </location>
</feature>
<sequence length="1240" mass="145037">SSEFYRFKAVGGQKRIYQVSSTGIKRSANYGLGTQPGDYTVTHLTNLPINIQQSVWVLAYKCVGYVKGVEYIFIKYHTLGNQLLQKELQDFEEYCHPVKTERIFQEIFLMLGYIYHIQDIALDQLSLSSLVPFTKLKYFERDILDKLRLQDSETNSFKYLELVQNHLLIEQRLAQRRIQHQTVELLTWIDSFFSWADQNRVKLGAEKGLAISTKRSYITSLIYIAKFLYKSQSDSKVFKDIHLIQKLKEKRNQLKVSEKKQKQQISTRCLEWEEAVVIVEMQREKADFRHGVPHFKKHGIYPVKRSSRSIASELQKIIILFLMILIPSDRQQTYRRLQFRRSIRINEITDGVFLLWGDFRGEVFTPRDQMANPSQAQWWLAVYDFKTVERFGPFWYPLPNQQFRDGKTFYEYLEMWFFGLEDIADKWPQYYKGDNAQWQGHIDEQGQRLGWRAALEPNHDFAFSMRRTQTPHDKDSFCSLVKQIFIEFTPRLKNGEIVPVTPHSFRTMLATYTAGRLTAAEEASMAYCEHHSIEKRRTSYTLFNNMRQITEAIKVMDRINQSLFITDELVPKRIQEAKGALQNLLQGSKPSSILEAIDIYGSSCDKNRLSMLRTAVERYGVIGLGGPKPRKGKKTTNESKDFLKTIPLQRLNNLLSAVEEGCKKLKVDVRGISKNRSYVRKFLEFCEKQKWLECPKHTATYMQEVKNCRAFNKKVIPTEEKISGISPKTVNNNHVSLGIFESDFIEVNGAKILANQDLCNELDSFENYVIHLGGAQKVIWRVKHILGFLHRIQGTPLSDLRLTSLVPFVQLNFNESNTISSLKILFNQQETTFSSEELERGIITLEGLAQQQIQKKSEDLINLLDSYFDWLDQTTVSEEGLAKGTKLLRLNSFINVAKFLYHNETLRSDFSDIFIINKLKEKRSEFIHDKRKRQARVAARCITWEETIQVIEMQRKQADLRHNVEIVSKEPEKLYLRPKKLTAIARNLEKTLILLMLALIPSDRQQTYRRLQFRRSIRINETIDGIFLLWGDFRGELFTPRDQMANPSQAQWWLAVYDFKTAERFGPFWYPLPNQHFCDGKTFYEYLEMWFFGLEDEAGKWPQYYRGDNAQWQGHIDEQGQRLGWRAALKPNHDFVFCGLYSGKALEQLDFTQLVENIFIKFTPHLDRAEVVPVTPNSFRTMLTTYTADKLTPAEEESMAYCEHHSVATRREHYVVSDNMRQIAEAIKVMNRINNSLFLS</sequence>
<name>A0ABV0JGX8_9CYAN</name>
<protein>
    <recommendedName>
        <fullName evidence="3">Site-specific integrase</fullName>
    </recommendedName>
</protein>
<reference evidence="1 2" key="1">
    <citation type="submission" date="2022-04" db="EMBL/GenBank/DDBJ databases">
        <title>Positive selection, recombination, and allopatry shape intraspecific diversity of widespread and dominant cyanobacteria.</title>
        <authorList>
            <person name="Wei J."/>
            <person name="Shu W."/>
            <person name="Hu C."/>
        </authorList>
    </citation>
    <scope>NUCLEOTIDE SEQUENCE [LARGE SCALE GENOMIC DNA]</scope>
    <source>
        <strain evidence="1 2">GB2-A4</strain>
    </source>
</reference>
<evidence type="ECO:0000313" key="2">
    <source>
        <dbReference type="Proteomes" id="UP001464891"/>
    </source>
</evidence>
<proteinExistence type="predicted"/>
<gene>
    <name evidence="1" type="ORF">NC998_24515</name>
</gene>
<accession>A0ABV0JGX8</accession>
<evidence type="ECO:0008006" key="3">
    <source>
        <dbReference type="Google" id="ProtNLM"/>
    </source>
</evidence>